<evidence type="ECO:0000313" key="2">
    <source>
        <dbReference type="EMBL" id="GFD15010.1"/>
    </source>
</evidence>
<feature type="non-terminal residue" evidence="2">
    <location>
        <position position="128"/>
    </location>
</feature>
<name>A0A699TYP3_TANCI</name>
<accession>A0A699TYP3</accession>
<protein>
    <submittedName>
        <fullName evidence="2">Uncharacterized protein</fullName>
    </submittedName>
</protein>
<dbReference type="AlphaFoldDB" id="A0A699TYP3"/>
<dbReference type="EMBL" id="BKCJ011283510">
    <property type="protein sequence ID" value="GFD15010.1"/>
    <property type="molecule type" value="Genomic_DNA"/>
</dbReference>
<organism evidence="2">
    <name type="scientific">Tanacetum cinerariifolium</name>
    <name type="common">Dalmatian daisy</name>
    <name type="synonym">Chrysanthemum cinerariifolium</name>
    <dbReference type="NCBI Taxonomy" id="118510"/>
    <lineage>
        <taxon>Eukaryota</taxon>
        <taxon>Viridiplantae</taxon>
        <taxon>Streptophyta</taxon>
        <taxon>Embryophyta</taxon>
        <taxon>Tracheophyta</taxon>
        <taxon>Spermatophyta</taxon>
        <taxon>Magnoliopsida</taxon>
        <taxon>eudicotyledons</taxon>
        <taxon>Gunneridae</taxon>
        <taxon>Pentapetalae</taxon>
        <taxon>asterids</taxon>
        <taxon>campanulids</taxon>
        <taxon>Asterales</taxon>
        <taxon>Asteraceae</taxon>
        <taxon>Asteroideae</taxon>
        <taxon>Anthemideae</taxon>
        <taxon>Anthemidinae</taxon>
        <taxon>Tanacetum</taxon>
    </lineage>
</organism>
<sequence length="128" mass="13559">GRGRPRQNAGPVHGPAGHPAPENPLDARDFPGAGPPAGAGAHVAQPAATRGAVKRSAGLLLRATTSFILKITSSLLYARPSKTLALRRHLPLLRRGLHRRFFARPPRAALRGRFAGRAIPLLPGQKRG</sequence>
<feature type="region of interest" description="Disordered" evidence="1">
    <location>
        <begin position="1"/>
        <end position="49"/>
    </location>
</feature>
<gene>
    <name evidence="2" type="ORF">Tci_886979</name>
</gene>
<comment type="caution">
    <text evidence="2">The sequence shown here is derived from an EMBL/GenBank/DDBJ whole genome shotgun (WGS) entry which is preliminary data.</text>
</comment>
<feature type="compositionally biased region" description="Low complexity" evidence="1">
    <location>
        <begin position="36"/>
        <end position="48"/>
    </location>
</feature>
<evidence type="ECO:0000256" key="1">
    <source>
        <dbReference type="SAM" id="MobiDB-lite"/>
    </source>
</evidence>
<feature type="compositionally biased region" description="Low complexity" evidence="1">
    <location>
        <begin position="9"/>
        <end position="20"/>
    </location>
</feature>
<feature type="non-terminal residue" evidence="2">
    <location>
        <position position="1"/>
    </location>
</feature>
<proteinExistence type="predicted"/>
<reference evidence="2" key="1">
    <citation type="journal article" date="2019" name="Sci. Rep.">
        <title>Draft genome of Tanacetum cinerariifolium, the natural source of mosquito coil.</title>
        <authorList>
            <person name="Yamashiro T."/>
            <person name="Shiraishi A."/>
            <person name="Satake H."/>
            <person name="Nakayama K."/>
        </authorList>
    </citation>
    <scope>NUCLEOTIDE SEQUENCE</scope>
</reference>